<dbReference type="eggNOG" id="ENOG502ZQXT">
    <property type="taxonomic scope" value="Bacteria"/>
</dbReference>
<dbReference type="RefSeq" id="WP_025066475.1">
    <property type="nucleotide sequence ID" value="NZ_CP013195.1"/>
</dbReference>
<name>A0A0S2KJ84_9BACT</name>
<dbReference type="EMBL" id="CP013195">
    <property type="protein sequence ID" value="ALO48348.1"/>
    <property type="molecule type" value="Genomic_DNA"/>
</dbReference>
<dbReference type="KEGG" id="peo:AS203_04000"/>
<accession>A0A0S2KJ84</accession>
<reference evidence="2" key="1">
    <citation type="submission" date="2015-11" db="EMBL/GenBank/DDBJ databases">
        <authorList>
            <person name="Holder M.E."/>
            <person name="Ajami N.J."/>
            <person name="Petrosino J.F."/>
        </authorList>
    </citation>
    <scope>NUCLEOTIDE SEQUENCE [LARGE SCALE GENOMIC DNA]</scope>
    <source>
        <strain evidence="2">F0113</strain>
    </source>
</reference>
<keyword evidence="2" id="KW-1185">Reference proteome</keyword>
<dbReference type="Pfam" id="PF25594">
    <property type="entry name" value="GldB_lipo"/>
    <property type="match status" value="1"/>
</dbReference>
<evidence type="ECO:0000313" key="2">
    <source>
        <dbReference type="Proteomes" id="UP000056252"/>
    </source>
</evidence>
<protein>
    <submittedName>
        <fullName evidence="1">Gliding motility protein GldB</fullName>
    </submittedName>
</protein>
<dbReference type="AlphaFoldDB" id="A0A0S2KJ84"/>
<dbReference type="STRING" id="76123.AS203_04000"/>
<gene>
    <name evidence="1" type="ORF">AS203_04000</name>
</gene>
<proteinExistence type="predicted"/>
<dbReference type="InterPro" id="IPR019853">
    <property type="entry name" value="GldB-like"/>
</dbReference>
<dbReference type="Proteomes" id="UP000056252">
    <property type="component" value="Chromosome"/>
</dbReference>
<organism evidence="1 2">
    <name type="scientific">Hoylesella enoeca</name>
    <dbReference type="NCBI Taxonomy" id="76123"/>
    <lineage>
        <taxon>Bacteria</taxon>
        <taxon>Pseudomonadati</taxon>
        <taxon>Bacteroidota</taxon>
        <taxon>Bacteroidia</taxon>
        <taxon>Bacteroidales</taxon>
        <taxon>Prevotellaceae</taxon>
        <taxon>Hoylesella</taxon>
    </lineage>
</organism>
<sequence length="267" mass="31262">MKKIYYILIATMILCAACEFRLKPNEWSDRDARIEVRRYDRLEIRYLTTGDYSALQEMNMEYPIETRTLIEKVLQLGSVDDPEINGRFLRYYQDSTLQTIVADVQMEFAKMEDVNSELAESFGRLKKWLPKINMPTFYAQIGALDQSVIVGNGVIGICLDKYLGVNYPIYKKYYSRGQRLSMDRQFIVPDCLIFYLLSLYPMPNYDARTQIEKDLHMAKVMWVANKTLGKSFFETRYVAMVEAYMNKQKNCNIEALLQLDDYSAMAK</sequence>
<dbReference type="OrthoDB" id="976022at2"/>
<evidence type="ECO:0000313" key="1">
    <source>
        <dbReference type="EMBL" id="ALO48348.1"/>
    </source>
</evidence>